<dbReference type="InterPro" id="IPR036249">
    <property type="entry name" value="Thioredoxin-like_sf"/>
</dbReference>
<proteinExistence type="inferred from homology"/>
<dbReference type="EMBL" id="JAEMUH010000004">
    <property type="protein sequence ID" value="MBJ7550071.1"/>
    <property type="molecule type" value="Genomic_DNA"/>
</dbReference>
<evidence type="ECO:0000313" key="3">
    <source>
        <dbReference type="Proteomes" id="UP000598488"/>
    </source>
</evidence>
<comment type="similarity">
    <text evidence="1">Belongs to the SCO1/2 family.</text>
</comment>
<reference evidence="2 3" key="1">
    <citation type="submission" date="2020-12" db="EMBL/GenBank/DDBJ databases">
        <title>Comparative genome analysis of fungal antagonists Marinomonas ostreistagni 398 and M. spartinae 468.</title>
        <authorList>
            <person name="Fields J.L."/>
            <person name="Mavrodi O.V."/>
            <person name="Biber P.D."/>
            <person name="Indest K.J."/>
            <person name="Mavrodi D.V."/>
        </authorList>
    </citation>
    <scope>NUCLEOTIDE SEQUENCE [LARGE SCALE GENOMIC DNA]</scope>
    <source>
        <strain evidence="2 3">USM7</strain>
    </source>
</reference>
<gene>
    <name evidence="2" type="ORF">JHD44_05225</name>
</gene>
<dbReference type="Proteomes" id="UP000598488">
    <property type="component" value="Unassembled WGS sequence"/>
</dbReference>
<dbReference type="Gene3D" id="3.40.30.10">
    <property type="entry name" value="Glutaredoxin"/>
    <property type="match status" value="1"/>
</dbReference>
<accession>A0ABS0ZAT2</accession>
<name>A0ABS0ZAT2_9GAMM</name>
<dbReference type="Pfam" id="PF02630">
    <property type="entry name" value="SCO1-SenC"/>
    <property type="match status" value="1"/>
</dbReference>
<dbReference type="InterPro" id="IPR003782">
    <property type="entry name" value="SCO1/SenC"/>
</dbReference>
<keyword evidence="3" id="KW-1185">Reference proteome</keyword>
<comment type="caution">
    <text evidence="2">The sequence shown here is derived from an EMBL/GenBank/DDBJ whole genome shotgun (WGS) entry which is preliminary data.</text>
</comment>
<protein>
    <submittedName>
        <fullName evidence="2">SCO family protein</fullName>
    </submittedName>
</protein>
<evidence type="ECO:0000256" key="1">
    <source>
        <dbReference type="ARBA" id="ARBA00010996"/>
    </source>
</evidence>
<dbReference type="RefSeq" id="WP_199461710.1">
    <property type="nucleotide sequence ID" value="NZ_JAEMUH010000004.1"/>
</dbReference>
<dbReference type="PANTHER" id="PTHR12151">
    <property type="entry name" value="ELECTRON TRANSPORT PROTIN SCO1/SENC FAMILY MEMBER"/>
    <property type="match status" value="1"/>
</dbReference>
<organism evidence="2 3">
    <name type="scientific">Marinomonas ostreistagni</name>
    <dbReference type="NCBI Taxonomy" id="359209"/>
    <lineage>
        <taxon>Bacteria</taxon>
        <taxon>Pseudomonadati</taxon>
        <taxon>Pseudomonadota</taxon>
        <taxon>Gammaproteobacteria</taxon>
        <taxon>Oceanospirillales</taxon>
        <taxon>Oceanospirillaceae</taxon>
        <taxon>Marinomonas</taxon>
    </lineage>
</organism>
<dbReference type="SUPFAM" id="SSF52833">
    <property type="entry name" value="Thioredoxin-like"/>
    <property type="match status" value="1"/>
</dbReference>
<dbReference type="PANTHER" id="PTHR12151:SF25">
    <property type="entry name" value="LINALOOL DEHYDRATASE_ISOMERASE DOMAIN-CONTAINING PROTEIN"/>
    <property type="match status" value="1"/>
</dbReference>
<evidence type="ECO:0000313" key="2">
    <source>
        <dbReference type="EMBL" id="MBJ7550071.1"/>
    </source>
</evidence>
<sequence length="204" mass="23339">MFKKTPLWLRTLIVSGVVLSAFPLAIIASSYANQGYGLSINRDDSLNFSWLDTKGFSHSFNEIDADAVYLMFGFFSCSDICPVRVHQLQQLSEKLDQENALRDVKFLMVTIDPFNEPAELRERYFNALSNRFVSAELSPEILKQVQSELGERVRYLNGSPSHAGYLYLFNHEKKLMKVYSQLSYPKGALYSDLITIEQSSQERL</sequence>